<dbReference type="Pfam" id="PF01979">
    <property type="entry name" value="Amidohydro_1"/>
    <property type="match status" value="1"/>
</dbReference>
<dbReference type="Proteomes" id="UP000190286">
    <property type="component" value="Unassembled WGS sequence"/>
</dbReference>
<evidence type="ECO:0000313" key="7">
    <source>
        <dbReference type="Proteomes" id="UP000190286"/>
    </source>
</evidence>
<dbReference type="InterPro" id="IPR051607">
    <property type="entry name" value="Metallo-dep_hydrolases"/>
</dbReference>
<dbReference type="PANTHER" id="PTHR11271">
    <property type="entry name" value="GUANINE DEAMINASE"/>
    <property type="match status" value="1"/>
</dbReference>
<dbReference type="AlphaFoldDB" id="A0A1T4XZT1"/>
<dbReference type="GO" id="GO:0008270">
    <property type="term" value="F:zinc ion binding"/>
    <property type="evidence" value="ECO:0007669"/>
    <property type="project" value="TreeGrafter"/>
</dbReference>
<dbReference type="PANTHER" id="PTHR11271:SF6">
    <property type="entry name" value="GUANINE DEAMINASE"/>
    <property type="match status" value="1"/>
</dbReference>
<dbReference type="SUPFAM" id="SSF51556">
    <property type="entry name" value="Metallo-dependent hydrolases"/>
    <property type="match status" value="1"/>
</dbReference>
<keyword evidence="3" id="KW-0378">Hydrolase</keyword>
<dbReference type="GO" id="GO:0005829">
    <property type="term" value="C:cytosol"/>
    <property type="evidence" value="ECO:0007669"/>
    <property type="project" value="TreeGrafter"/>
</dbReference>
<dbReference type="RefSeq" id="WP_078785383.1">
    <property type="nucleotide sequence ID" value="NZ_DAWAIH010000059.1"/>
</dbReference>
<proteinExistence type="predicted"/>
<evidence type="ECO:0000259" key="5">
    <source>
        <dbReference type="Pfam" id="PF01979"/>
    </source>
</evidence>
<evidence type="ECO:0000256" key="1">
    <source>
        <dbReference type="ARBA" id="ARBA00001947"/>
    </source>
</evidence>
<comment type="cofactor">
    <cofactor evidence="1">
        <name>Zn(2+)</name>
        <dbReference type="ChEBI" id="CHEBI:29105"/>
    </cofactor>
</comment>
<keyword evidence="7" id="KW-1185">Reference proteome</keyword>
<dbReference type="Gene3D" id="2.30.40.10">
    <property type="entry name" value="Urease, subunit C, domain 1"/>
    <property type="match status" value="1"/>
</dbReference>
<gene>
    <name evidence="6" type="ORF">SAMN02745178_02557</name>
</gene>
<protein>
    <submittedName>
        <fullName evidence="6">Guanine deaminase</fullName>
    </submittedName>
</protein>
<sequence length="426" mass="46767">MNTFTLKGTFLDTPAPDTLRVREGYLLCENGLCAGFSETAPAGVEVLDYTGKIITPGLVDLHLHAPQYSYCGTAMDLELLDWLQQYTYPEEAHYADPAYARLGYSYFVRDLKNSATTRACIFATLHTDATLELMHQLRGAGLSAFVGKLGMDRNSPDSYREPSAAAGLAETRRWLDTCRAENTLHAGPVRPMITPRFTPSTSDEYMRGLGELAREYNVPAQSHLSENPGEIAWVAELCPGTKFYGESYSRYGLFGGGVPTVMAHCIYSPDDEAALMKQNRVMIAHCPTSNENVIAGIAPAAHYLRGGWRVGLGSDVAGGQTLDLFTVMATAVQVSKLRWRYIDQSEKPLTMVEALYMATVGGGDFWADFGEKVGLFEDGYAFDALVLDDDPLKNMRAFSAAERLERYAYLGKGKLTAKFAAGEKLL</sequence>
<name>A0A1T4XZT1_9FIRM</name>
<reference evidence="6 7" key="1">
    <citation type="submission" date="2017-02" db="EMBL/GenBank/DDBJ databases">
        <authorList>
            <person name="Peterson S.W."/>
        </authorList>
    </citation>
    <scope>NUCLEOTIDE SEQUENCE [LARGE SCALE GENOMIC DNA]</scope>
    <source>
        <strain evidence="6 7">ATCC 27749</strain>
    </source>
</reference>
<dbReference type="OrthoDB" id="9807210at2"/>
<dbReference type="InterPro" id="IPR032466">
    <property type="entry name" value="Metal_Hydrolase"/>
</dbReference>
<evidence type="ECO:0000256" key="4">
    <source>
        <dbReference type="ARBA" id="ARBA00022833"/>
    </source>
</evidence>
<dbReference type="GeneID" id="93338991"/>
<keyword evidence="2" id="KW-0479">Metal-binding</keyword>
<dbReference type="GO" id="GO:0046098">
    <property type="term" value="P:guanine metabolic process"/>
    <property type="evidence" value="ECO:0007669"/>
    <property type="project" value="TreeGrafter"/>
</dbReference>
<keyword evidence="4" id="KW-0862">Zinc</keyword>
<evidence type="ECO:0000256" key="2">
    <source>
        <dbReference type="ARBA" id="ARBA00022723"/>
    </source>
</evidence>
<organism evidence="6 7">
    <name type="scientific">Gemmiger formicilis</name>
    <dbReference type="NCBI Taxonomy" id="745368"/>
    <lineage>
        <taxon>Bacteria</taxon>
        <taxon>Bacillati</taxon>
        <taxon>Bacillota</taxon>
        <taxon>Clostridia</taxon>
        <taxon>Eubacteriales</taxon>
        <taxon>Gemmiger</taxon>
    </lineage>
</organism>
<dbReference type="InterPro" id="IPR011059">
    <property type="entry name" value="Metal-dep_hydrolase_composite"/>
</dbReference>
<dbReference type="EMBL" id="FUYF01000023">
    <property type="protein sequence ID" value="SKA94873.1"/>
    <property type="molecule type" value="Genomic_DNA"/>
</dbReference>
<dbReference type="InterPro" id="IPR006680">
    <property type="entry name" value="Amidohydro-rel"/>
</dbReference>
<accession>A0A1T4XZT1</accession>
<feature type="domain" description="Amidohydrolase-related" evidence="5">
    <location>
        <begin position="53"/>
        <end position="395"/>
    </location>
</feature>
<dbReference type="STRING" id="745368.SAMN02745178_02557"/>
<evidence type="ECO:0000256" key="3">
    <source>
        <dbReference type="ARBA" id="ARBA00022801"/>
    </source>
</evidence>
<dbReference type="Gene3D" id="3.20.20.140">
    <property type="entry name" value="Metal-dependent hydrolases"/>
    <property type="match status" value="1"/>
</dbReference>
<dbReference type="SUPFAM" id="SSF51338">
    <property type="entry name" value="Composite domain of metallo-dependent hydrolases"/>
    <property type="match status" value="2"/>
</dbReference>
<evidence type="ECO:0000313" key="6">
    <source>
        <dbReference type="EMBL" id="SKA94873.1"/>
    </source>
</evidence>
<dbReference type="GO" id="GO:0008892">
    <property type="term" value="F:guanine deaminase activity"/>
    <property type="evidence" value="ECO:0007669"/>
    <property type="project" value="TreeGrafter"/>
</dbReference>